<name>A0A8S4SRF1_9NEOP</name>
<dbReference type="OrthoDB" id="7182232at2759"/>
<comment type="caution">
    <text evidence="2">The sequence shown here is derived from an EMBL/GenBank/DDBJ whole genome shotgun (WGS) entry which is preliminary data.</text>
</comment>
<protein>
    <submittedName>
        <fullName evidence="2">Jg23033 protein</fullName>
    </submittedName>
</protein>
<proteinExistence type="predicted"/>
<feature type="chain" id="PRO_5035842055" evidence="1">
    <location>
        <begin position="20"/>
        <end position="115"/>
    </location>
</feature>
<evidence type="ECO:0000313" key="2">
    <source>
        <dbReference type="EMBL" id="CAH2269153.1"/>
    </source>
</evidence>
<keyword evidence="3" id="KW-1185">Reference proteome</keyword>
<gene>
    <name evidence="2" type="primary">jg23033</name>
    <name evidence="2" type="ORF">PAEG_LOCUS27437</name>
</gene>
<dbReference type="AlphaFoldDB" id="A0A8S4SRF1"/>
<accession>A0A8S4SRF1</accession>
<dbReference type="InterPro" id="IPR031734">
    <property type="entry name" value="MBF2"/>
</dbReference>
<reference evidence="2" key="1">
    <citation type="submission" date="2022-03" db="EMBL/GenBank/DDBJ databases">
        <authorList>
            <person name="Lindestad O."/>
        </authorList>
    </citation>
    <scope>NUCLEOTIDE SEQUENCE</scope>
</reference>
<feature type="signal peptide" evidence="1">
    <location>
        <begin position="1"/>
        <end position="19"/>
    </location>
</feature>
<dbReference type="Proteomes" id="UP000838756">
    <property type="component" value="Unassembled WGS sequence"/>
</dbReference>
<organism evidence="2 3">
    <name type="scientific">Pararge aegeria aegeria</name>
    <dbReference type="NCBI Taxonomy" id="348720"/>
    <lineage>
        <taxon>Eukaryota</taxon>
        <taxon>Metazoa</taxon>
        <taxon>Ecdysozoa</taxon>
        <taxon>Arthropoda</taxon>
        <taxon>Hexapoda</taxon>
        <taxon>Insecta</taxon>
        <taxon>Pterygota</taxon>
        <taxon>Neoptera</taxon>
        <taxon>Endopterygota</taxon>
        <taxon>Lepidoptera</taxon>
        <taxon>Glossata</taxon>
        <taxon>Ditrysia</taxon>
        <taxon>Papilionoidea</taxon>
        <taxon>Nymphalidae</taxon>
        <taxon>Satyrinae</taxon>
        <taxon>Satyrini</taxon>
        <taxon>Parargina</taxon>
        <taxon>Pararge</taxon>
    </lineage>
</organism>
<dbReference type="EMBL" id="CAKXAJ010026500">
    <property type="protein sequence ID" value="CAH2269153.1"/>
    <property type="molecule type" value="Genomic_DNA"/>
</dbReference>
<evidence type="ECO:0000256" key="1">
    <source>
        <dbReference type="SAM" id="SignalP"/>
    </source>
</evidence>
<keyword evidence="1" id="KW-0732">Signal</keyword>
<evidence type="ECO:0000313" key="3">
    <source>
        <dbReference type="Proteomes" id="UP000838756"/>
    </source>
</evidence>
<dbReference type="Pfam" id="PF15868">
    <property type="entry name" value="MBF2"/>
    <property type="match status" value="1"/>
</dbReference>
<sequence length="115" mass="12841">MRLIILITFLLVTICSVKSDHLVVGNIGVRSILAHEETVAYNPFPFMKRVKTYFYTDPRNRPIMGIQAIDLLHSKASVNITAGGLGQSFVHLRMKSERGSGLEYSIGIYVGPDFQ</sequence>